<dbReference type="PANTHER" id="PTHR43318">
    <property type="entry name" value="UDP-N-ACETYLGLUCOSAMINE 4,6-DEHYDRATASE"/>
    <property type="match status" value="1"/>
</dbReference>
<evidence type="ECO:0000259" key="2">
    <source>
        <dbReference type="Pfam" id="PF02719"/>
    </source>
</evidence>
<comment type="caution">
    <text evidence="3">The sequence shown here is derived from an EMBL/GenBank/DDBJ whole genome shotgun (WGS) entry which is preliminary data.</text>
</comment>
<dbReference type="InterPro" id="IPR003869">
    <property type="entry name" value="Polysac_CapD-like"/>
</dbReference>
<dbReference type="Pfam" id="PF02719">
    <property type="entry name" value="Polysacc_synt_2"/>
    <property type="match status" value="1"/>
</dbReference>
<evidence type="ECO:0000313" key="3">
    <source>
        <dbReference type="EMBL" id="PWA12719.1"/>
    </source>
</evidence>
<dbReference type="InterPro" id="IPR051203">
    <property type="entry name" value="Polysaccharide_Synthase-Rel"/>
</dbReference>
<sequence>MFENKIILVTGGTGSWGYELVKQLLKKNPKEIRIFSRNENNQVTMKRTFESDPRLTFIIGDVKEQNSVFKACENVDIIFHLAALKHVTVCEEQPYEALKTNVHGTQNVIDGAIANQVKKVIYVSTDKAANPSNFYGFTKSIGEKLAIHANILGANTKFVCIRAGNVLGSNGSVIHIFKKQIKEREKITITHKEMTRFFLNLEDAISLLFKAAEDSKGGEIFVMKMPACHIVDLAEVLAENHNVKEIEMEELGIRPGEKLHEILFSEYESQNTVTYDSNYYVILPFIHIKGLNDHYRKYEQANLTSYKSSDYLMSKEEIKEMLKKGKFIP</sequence>
<accession>A0A2U1K6D5</accession>
<protein>
    <submittedName>
        <fullName evidence="3">UDP-N-acetylglucosamine 4,6-dehydratase</fullName>
    </submittedName>
</protein>
<reference evidence="3 4" key="1">
    <citation type="submission" date="2018-04" db="EMBL/GenBank/DDBJ databases">
        <title>Camelliibacillus theae gen. nov., sp. nov., isolated from Pu'er tea.</title>
        <authorList>
            <person name="Niu L."/>
        </authorList>
    </citation>
    <scope>NUCLEOTIDE SEQUENCE [LARGE SCALE GENOMIC DNA]</scope>
    <source>
        <strain evidence="3 4">T8</strain>
    </source>
</reference>
<keyword evidence="4" id="KW-1185">Reference proteome</keyword>
<comment type="similarity">
    <text evidence="1">Belongs to the polysaccharide synthase family.</text>
</comment>
<name>A0A2U1K6D5_9BACI</name>
<dbReference type="Gene3D" id="3.40.50.720">
    <property type="entry name" value="NAD(P)-binding Rossmann-like Domain"/>
    <property type="match status" value="1"/>
</dbReference>
<dbReference type="CDD" id="cd05237">
    <property type="entry name" value="UDP_invert_4-6DH_SDR_e"/>
    <property type="match status" value="1"/>
</dbReference>
<dbReference type="PANTHER" id="PTHR43318:SF2">
    <property type="entry name" value="UDP-N-ACETYLGLUCOSAMINE 4,6-DEHYDRATASE (INVERTING)"/>
    <property type="match status" value="1"/>
</dbReference>
<dbReference type="AlphaFoldDB" id="A0A2U1K6D5"/>
<dbReference type="InterPro" id="IPR036291">
    <property type="entry name" value="NAD(P)-bd_dom_sf"/>
</dbReference>
<dbReference type="SUPFAM" id="SSF51735">
    <property type="entry name" value="NAD(P)-binding Rossmann-fold domains"/>
    <property type="match status" value="1"/>
</dbReference>
<proteinExistence type="inferred from homology"/>
<dbReference type="EMBL" id="QCZG01000006">
    <property type="protein sequence ID" value="PWA12719.1"/>
    <property type="molecule type" value="Genomic_DNA"/>
</dbReference>
<evidence type="ECO:0000256" key="1">
    <source>
        <dbReference type="ARBA" id="ARBA00007430"/>
    </source>
</evidence>
<organism evidence="3 4">
    <name type="scientific">Pueribacillus theae</name>
    <dbReference type="NCBI Taxonomy" id="2171751"/>
    <lineage>
        <taxon>Bacteria</taxon>
        <taxon>Bacillati</taxon>
        <taxon>Bacillota</taxon>
        <taxon>Bacilli</taxon>
        <taxon>Bacillales</taxon>
        <taxon>Bacillaceae</taxon>
        <taxon>Pueribacillus</taxon>
    </lineage>
</organism>
<dbReference type="OrthoDB" id="9803111at2"/>
<evidence type="ECO:0000313" key="4">
    <source>
        <dbReference type="Proteomes" id="UP000245998"/>
    </source>
</evidence>
<gene>
    <name evidence="3" type="ORF">DCC39_04600</name>
</gene>
<dbReference type="RefSeq" id="WP_116553710.1">
    <property type="nucleotide sequence ID" value="NZ_QCZG01000006.1"/>
</dbReference>
<dbReference type="Proteomes" id="UP000245998">
    <property type="component" value="Unassembled WGS sequence"/>
</dbReference>
<feature type="domain" description="Polysaccharide biosynthesis protein CapD-like" evidence="2">
    <location>
        <begin position="7"/>
        <end position="280"/>
    </location>
</feature>